<feature type="domain" description="KAP NTPase" evidence="1">
    <location>
        <begin position="18"/>
        <end position="183"/>
    </location>
</feature>
<name>A0A8T2MQC2_9TELE</name>
<comment type="caution">
    <text evidence="2">The sequence shown here is derived from an EMBL/GenBank/DDBJ whole genome shotgun (WGS) entry which is preliminary data.</text>
</comment>
<sequence>MLKDLKDFKPGDPNLAALRILLNGQVGAGKSSFINSINSIFQGHVMTEAFADNTGGQSFTKTYKTYTIENRSAPGSSYAFVFNDVMGLEAEEQRGTQVDDIISALKGHIKEDYPFNPVTRLSDKNLYYNKSPSKGDKVHCIVTMVAADQLAIIDDKMIEKQKRIREAATELHIPQVAVLTKVDEACPFVKKDLRTIYRSRYIKELIERFSYKLGIPVNCIVPVKNYHNELDLNENMDILLLKALTHIVNFGNDYVVVCKSDNVLSGVQQQRIEVIFQMVFLVVVLHRKDAVHRHPQMDTADQHLQTQQSK</sequence>
<dbReference type="InterPro" id="IPR027417">
    <property type="entry name" value="P-loop_NTPase"/>
</dbReference>
<evidence type="ECO:0000259" key="1">
    <source>
        <dbReference type="Pfam" id="PF07693"/>
    </source>
</evidence>
<dbReference type="AlphaFoldDB" id="A0A8T2MQC2"/>
<gene>
    <name evidence="2" type="ORF">JZ751_025686</name>
</gene>
<proteinExistence type="predicted"/>
<keyword evidence="3" id="KW-1185">Reference proteome</keyword>
<evidence type="ECO:0000313" key="2">
    <source>
        <dbReference type="EMBL" id="KAG9330324.1"/>
    </source>
</evidence>
<dbReference type="EMBL" id="JAFBMS010000649">
    <property type="protein sequence ID" value="KAG9330324.1"/>
    <property type="molecule type" value="Genomic_DNA"/>
</dbReference>
<dbReference type="Proteomes" id="UP000824540">
    <property type="component" value="Unassembled WGS sequence"/>
</dbReference>
<organism evidence="2 3">
    <name type="scientific">Albula glossodonta</name>
    <name type="common">roundjaw bonefish</name>
    <dbReference type="NCBI Taxonomy" id="121402"/>
    <lineage>
        <taxon>Eukaryota</taxon>
        <taxon>Metazoa</taxon>
        <taxon>Chordata</taxon>
        <taxon>Craniata</taxon>
        <taxon>Vertebrata</taxon>
        <taxon>Euteleostomi</taxon>
        <taxon>Actinopterygii</taxon>
        <taxon>Neopterygii</taxon>
        <taxon>Teleostei</taxon>
        <taxon>Albuliformes</taxon>
        <taxon>Albulidae</taxon>
        <taxon>Albula</taxon>
    </lineage>
</organism>
<dbReference type="Gene3D" id="3.40.50.300">
    <property type="entry name" value="P-loop containing nucleotide triphosphate hydrolases"/>
    <property type="match status" value="1"/>
</dbReference>
<protein>
    <recommendedName>
        <fullName evidence="1">KAP NTPase domain-containing protein</fullName>
    </recommendedName>
</protein>
<accession>A0A8T2MQC2</accession>
<dbReference type="SUPFAM" id="SSF52540">
    <property type="entry name" value="P-loop containing nucleoside triphosphate hydrolases"/>
    <property type="match status" value="1"/>
</dbReference>
<feature type="non-terminal residue" evidence="2">
    <location>
        <position position="310"/>
    </location>
</feature>
<dbReference type="OrthoDB" id="25620at2759"/>
<dbReference type="InterPro" id="IPR011646">
    <property type="entry name" value="KAP_P-loop"/>
</dbReference>
<dbReference type="Pfam" id="PF07693">
    <property type="entry name" value="KAP_NTPase"/>
    <property type="match status" value="1"/>
</dbReference>
<evidence type="ECO:0000313" key="3">
    <source>
        <dbReference type="Proteomes" id="UP000824540"/>
    </source>
</evidence>
<dbReference type="GO" id="GO:0006955">
    <property type="term" value="P:immune response"/>
    <property type="evidence" value="ECO:0007669"/>
    <property type="project" value="TreeGrafter"/>
</dbReference>
<reference evidence="2" key="1">
    <citation type="thesis" date="2021" institute="BYU ScholarsArchive" country="Provo, UT, USA">
        <title>Applications of and Algorithms for Genome Assembly and Genomic Analyses with an Emphasis on Marine Teleosts.</title>
        <authorList>
            <person name="Pickett B.D."/>
        </authorList>
    </citation>
    <scope>NUCLEOTIDE SEQUENCE</scope>
    <source>
        <strain evidence="2">HI-2016</strain>
    </source>
</reference>
<dbReference type="PANTHER" id="PTHR14241">
    <property type="entry name" value="INTERFERON-INDUCED PROTEIN 44"/>
    <property type="match status" value="1"/>
</dbReference>
<dbReference type="PANTHER" id="PTHR14241:SF1">
    <property type="entry name" value="INTERFERON-INDUCED PROTEIN 44-RELATED"/>
    <property type="match status" value="1"/>
</dbReference>